<dbReference type="CDD" id="cd02440">
    <property type="entry name" value="AdoMet_MTases"/>
    <property type="match status" value="1"/>
</dbReference>
<dbReference type="AlphaFoldDB" id="A0A853L2X2"/>
<sequence length="257" mass="29239">MSISEMPVFTAHNVRLDNGQETKPDESNTVDQFPWFVSTGKLIDTVFPGSKKGVSVVDLGCLEGGYTAEFARMGMDSLGIEVRETNFACCEYVREHTDLPNLRFAKDTVLNIEKYGEFDISFCCGLLYHLDQPRAFLEKLAKQTRKLLILQTHVSLAEDGKREFPLSENTTNEGLPGRWYGEFSPQTSAEQLEQLRWASWENNKSFWVRREYLLELIHKIGFDLVFEQFDSLAPNIAASLEASKTMSQRVTFIGIKS</sequence>
<protein>
    <recommendedName>
        <fullName evidence="1">Methyltransferase domain-containing protein</fullName>
    </recommendedName>
</protein>
<reference evidence="2 3" key="1">
    <citation type="submission" date="2014-07" db="EMBL/GenBank/DDBJ databases">
        <title>Draft genome sequence of Thalassospira tepidiphila 1-1B.</title>
        <authorList>
            <person name="Lai Q."/>
            <person name="Shao Z."/>
        </authorList>
    </citation>
    <scope>NUCLEOTIDE SEQUENCE [LARGE SCALE GENOMIC DNA]</scope>
    <source>
        <strain evidence="2 3">MCCC 1A03514</strain>
    </source>
</reference>
<comment type="caution">
    <text evidence="2">The sequence shown here is derived from an EMBL/GenBank/DDBJ whole genome shotgun (WGS) entry which is preliminary data.</text>
</comment>
<evidence type="ECO:0000313" key="3">
    <source>
        <dbReference type="Proteomes" id="UP000094009"/>
    </source>
</evidence>
<proteinExistence type="predicted"/>
<dbReference type="EMBL" id="JPVZ01000002">
    <property type="protein sequence ID" value="OAZ10946.1"/>
    <property type="molecule type" value="Genomic_DNA"/>
</dbReference>
<gene>
    <name evidence="2" type="ORF">TH4_05220</name>
</gene>
<accession>A0A853L2X2</accession>
<dbReference type="Proteomes" id="UP000094009">
    <property type="component" value="Unassembled WGS sequence"/>
</dbReference>
<name>A0A853L2X2_9PROT</name>
<dbReference type="InterPro" id="IPR029063">
    <property type="entry name" value="SAM-dependent_MTases_sf"/>
</dbReference>
<dbReference type="InterPro" id="IPR025714">
    <property type="entry name" value="Methyltranfer_dom"/>
</dbReference>
<evidence type="ECO:0000313" key="2">
    <source>
        <dbReference type="EMBL" id="OAZ10946.1"/>
    </source>
</evidence>
<feature type="domain" description="Methyltransferase" evidence="1">
    <location>
        <begin position="51"/>
        <end position="154"/>
    </location>
</feature>
<evidence type="ECO:0000259" key="1">
    <source>
        <dbReference type="Pfam" id="PF13847"/>
    </source>
</evidence>
<dbReference type="Gene3D" id="3.40.50.150">
    <property type="entry name" value="Vaccinia Virus protein VP39"/>
    <property type="match status" value="1"/>
</dbReference>
<organism evidence="2 3">
    <name type="scientific">Thalassospira tepidiphila MCCC 1A03514</name>
    <dbReference type="NCBI Taxonomy" id="1177930"/>
    <lineage>
        <taxon>Bacteria</taxon>
        <taxon>Pseudomonadati</taxon>
        <taxon>Pseudomonadota</taxon>
        <taxon>Alphaproteobacteria</taxon>
        <taxon>Rhodospirillales</taxon>
        <taxon>Thalassospiraceae</taxon>
        <taxon>Thalassospira</taxon>
    </lineage>
</organism>
<dbReference type="Pfam" id="PF13847">
    <property type="entry name" value="Methyltransf_31"/>
    <property type="match status" value="1"/>
</dbReference>
<dbReference type="SUPFAM" id="SSF53335">
    <property type="entry name" value="S-adenosyl-L-methionine-dependent methyltransferases"/>
    <property type="match status" value="1"/>
</dbReference>
<dbReference type="RefSeq" id="WP_083996980.1">
    <property type="nucleotide sequence ID" value="NZ_JPVZ01000002.1"/>
</dbReference>